<proteinExistence type="predicted"/>
<dbReference type="EMBL" id="BHGK01000001">
    <property type="protein sequence ID" value="GCA66485.1"/>
    <property type="molecule type" value="Genomic_DNA"/>
</dbReference>
<protein>
    <recommendedName>
        <fullName evidence="3">HTH cro/C1-type domain-containing protein</fullName>
    </recommendedName>
</protein>
<gene>
    <name evidence="1" type="ORF">KGMB01110_09210</name>
</gene>
<accession>A0A391NZJ7</accession>
<evidence type="ECO:0000313" key="2">
    <source>
        <dbReference type="Proteomes" id="UP000265643"/>
    </source>
</evidence>
<keyword evidence="2" id="KW-1185">Reference proteome</keyword>
<name>A0A391NZJ7_9FIRM</name>
<evidence type="ECO:0000313" key="1">
    <source>
        <dbReference type="EMBL" id="GCA66485.1"/>
    </source>
</evidence>
<evidence type="ECO:0008006" key="3">
    <source>
        <dbReference type="Google" id="ProtNLM"/>
    </source>
</evidence>
<organism evidence="1 2">
    <name type="scientific">Mediterraneibacter butyricigenes</name>
    <dbReference type="NCBI Taxonomy" id="2316025"/>
    <lineage>
        <taxon>Bacteria</taxon>
        <taxon>Bacillati</taxon>
        <taxon>Bacillota</taxon>
        <taxon>Clostridia</taxon>
        <taxon>Lachnospirales</taxon>
        <taxon>Lachnospiraceae</taxon>
        <taxon>Mediterraneibacter</taxon>
    </lineage>
</organism>
<dbReference type="AlphaFoldDB" id="A0A391NZJ7"/>
<dbReference type="RefSeq" id="WP_156085434.1">
    <property type="nucleotide sequence ID" value="NZ_BHGK01000001.1"/>
</dbReference>
<reference evidence="2" key="1">
    <citation type="submission" date="2018-09" db="EMBL/GenBank/DDBJ databases">
        <title>Draft Genome Sequence of Mediterraneibacter sp. KCTC 15684.</title>
        <authorList>
            <person name="Kim J.S."/>
            <person name="Han K.I."/>
            <person name="Suh M.K."/>
            <person name="Lee K.C."/>
            <person name="Eom M.K."/>
            <person name="Lee J.H."/>
            <person name="Park S.H."/>
            <person name="Kang S.W."/>
            <person name="Park J.E."/>
            <person name="Oh B.S."/>
            <person name="Yu S.Y."/>
            <person name="Choi S.H."/>
            <person name="Lee D.H."/>
            <person name="Yoon H."/>
            <person name="Kim B."/>
            <person name="Yang S.J."/>
            <person name="Lee J.S."/>
        </authorList>
    </citation>
    <scope>NUCLEOTIDE SEQUENCE [LARGE SCALE GENOMIC DNA]</scope>
    <source>
        <strain evidence="2">KCTC 15684</strain>
    </source>
</reference>
<sequence>MAEVLDETPRCYIEQEMGRSGYSLQTFCRFLLTLSDKEVLELVHGMKKENVWEE</sequence>
<dbReference type="Proteomes" id="UP000265643">
    <property type="component" value="Unassembled WGS sequence"/>
</dbReference>
<comment type="caution">
    <text evidence="1">The sequence shown here is derived from an EMBL/GenBank/DDBJ whole genome shotgun (WGS) entry which is preliminary data.</text>
</comment>